<feature type="domain" description="Serine aminopeptidase S33" evidence="3">
    <location>
        <begin position="139"/>
        <end position="249"/>
    </location>
</feature>
<protein>
    <submittedName>
        <fullName evidence="4">Dipeptidylaminopeptidase/acylaminoacyl-peptidase</fullName>
    </submittedName>
</protein>
<evidence type="ECO:0000256" key="2">
    <source>
        <dbReference type="SAM" id="Phobius"/>
    </source>
</evidence>
<name>A0A0G0JKT2_9BACT</name>
<dbReference type="InterPro" id="IPR050261">
    <property type="entry name" value="FrsA_esterase"/>
</dbReference>
<dbReference type="PANTHER" id="PTHR22946">
    <property type="entry name" value="DIENELACTONE HYDROLASE DOMAIN-CONTAINING PROTEIN-RELATED"/>
    <property type="match status" value="1"/>
</dbReference>
<organism evidence="4 5">
    <name type="scientific">Candidatus Woesebacteria bacterium GW2011_GWA1_37_7</name>
    <dbReference type="NCBI Taxonomy" id="1618545"/>
    <lineage>
        <taxon>Bacteria</taxon>
        <taxon>Candidatus Woeseibacteriota</taxon>
    </lineage>
</organism>
<dbReference type="GO" id="GO:0052689">
    <property type="term" value="F:carboxylic ester hydrolase activity"/>
    <property type="evidence" value="ECO:0007669"/>
    <property type="project" value="UniProtKB-ARBA"/>
</dbReference>
<dbReference type="GO" id="GO:0004177">
    <property type="term" value="F:aminopeptidase activity"/>
    <property type="evidence" value="ECO:0007669"/>
    <property type="project" value="UniProtKB-KW"/>
</dbReference>
<evidence type="ECO:0000256" key="1">
    <source>
        <dbReference type="ARBA" id="ARBA00022801"/>
    </source>
</evidence>
<dbReference type="SUPFAM" id="SSF53474">
    <property type="entry name" value="alpha/beta-Hydrolases"/>
    <property type="match status" value="1"/>
</dbReference>
<keyword evidence="2" id="KW-1133">Transmembrane helix</keyword>
<evidence type="ECO:0000259" key="3">
    <source>
        <dbReference type="Pfam" id="PF12146"/>
    </source>
</evidence>
<dbReference type="InterPro" id="IPR022742">
    <property type="entry name" value="Hydrolase_4"/>
</dbReference>
<feature type="transmembrane region" description="Helical" evidence="2">
    <location>
        <begin position="12"/>
        <end position="34"/>
    </location>
</feature>
<dbReference type="PANTHER" id="PTHR22946:SF9">
    <property type="entry name" value="POLYKETIDE TRANSFERASE AF380"/>
    <property type="match status" value="1"/>
</dbReference>
<dbReference type="InterPro" id="IPR029058">
    <property type="entry name" value="AB_hydrolase_fold"/>
</dbReference>
<keyword evidence="1" id="KW-0378">Hydrolase</keyword>
<proteinExistence type="predicted"/>
<dbReference type="STRING" id="1618545.US53_C0020G0007"/>
<dbReference type="Gene3D" id="3.40.50.1820">
    <property type="entry name" value="alpha/beta hydrolase"/>
    <property type="match status" value="1"/>
</dbReference>
<evidence type="ECO:0000313" key="4">
    <source>
        <dbReference type="EMBL" id="KKQ37354.1"/>
    </source>
</evidence>
<evidence type="ECO:0000313" key="5">
    <source>
        <dbReference type="Proteomes" id="UP000034591"/>
    </source>
</evidence>
<keyword evidence="2" id="KW-0472">Membrane</keyword>
<dbReference type="EMBL" id="LBTI01000020">
    <property type="protein sequence ID" value="KKQ37354.1"/>
    <property type="molecule type" value="Genomic_DNA"/>
</dbReference>
<keyword evidence="2" id="KW-0812">Transmembrane</keyword>
<keyword evidence="4" id="KW-0645">Protease</keyword>
<dbReference type="Pfam" id="PF12146">
    <property type="entry name" value="Hydrolase_4"/>
    <property type="match status" value="1"/>
</dbReference>
<keyword evidence="4" id="KW-0031">Aminopeptidase</keyword>
<sequence length="374" mass="41463">MERKNSKYSEGLVFLVVLVSIAFIVSFSVAFYLAKSNARFGDDSFSEIASKSLNEISSSSTTVTPDQSSTGSTSFPFQEMTIPHLRNRQYKSNISRMESVSENANYTSYIASYDSDGLVINGLLTKPKASMPDGGFPAIIFIHGYISPDEYKTLVNYVSYVDYLARNGFVVFKIDLRGHGDSAGEPGGGYYSGDYVIDTLNAYSALESLDYVNSKAIGLWGHSMAGNVILRSFSVKKNVPAAVIWAGAGYTYSDLQEYMIEDASYRPPPANSERARKRQELRDAYGNFDPNHWFWKQVPATNYLGDVTGALQLNHALDDKVVSIEYSRNLNEILNQTSILHELNEYSSGGHNLTGSTFSQAMQKTVEFFKGNLK</sequence>
<dbReference type="AlphaFoldDB" id="A0A0G0JKT2"/>
<accession>A0A0G0JKT2</accession>
<dbReference type="Proteomes" id="UP000034591">
    <property type="component" value="Unassembled WGS sequence"/>
</dbReference>
<comment type="caution">
    <text evidence="4">The sequence shown here is derived from an EMBL/GenBank/DDBJ whole genome shotgun (WGS) entry which is preliminary data.</text>
</comment>
<gene>
    <name evidence="4" type="ORF">US53_C0020G0007</name>
</gene>
<reference evidence="4 5" key="1">
    <citation type="journal article" date="2015" name="Nature">
        <title>rRNA introns, odd ribosomes, and small enigmatic genomes across a large radiation of phyla.</title>
        <authorList>
            <person name="Brown C.T."/>
            <person name="Hug L.A."/>
            <person name="Thomas B.C."/>
            <person name="Sharon I."/>
            <person name="Castelle C.J."/>
            <person name="Singh A."/>
            <person name="Wilkins M.J."/>
            <person name="Williams K.H."/>
            <person name="Banfield J.F."/>
        </authorList>
    </citation>
    <scope>NUCLEOTIDE SEQUENCE [LARGE SCALE GENOMIC DNA]</scope>
</reference>